<dbReference type="Gene3D" id="1.10.490.10">
    <property type="entry name" value="Globins"/>
    <property type="match status" value="1"/>
</dbReference>
<sequence length="138" mass="14518">MALSAADMATAKEAWAKLTSSSFEDAGEKVFLALLKDDAIKSNFKKFKDIPYGSLPGNADMRAHGAKVCKVLDDFINGDDGAAKKIGAMHKGLGMSNDQISAMRGALVAVLEGAGCGGAVGAWGKLFDRFMEVHKSAY</sequence>
<keyword evidence="4" id="KW-0561">Oxygen transport</keyword>
<dbReference type="InterPro" id="IPR044399">
    <property type="entry name" value="Mb-like_M"/>
</dbReference>
<protein>
    <submittedName>
        <fullName evidence="6">Hypp5927 protein</fullName>
    </submittedName>
</protein>
<dbReference type="InterPro" id="IPR012292">
    <property type="entry name" value="Globin/Proto"/>
</dbReference>
<keyword evidence="4" id="KW-0813">Transport</keyword>
<evidence type="ECO:0000256" key="2">
    <source>
        <dbReference type="ARBA" id="ARBA00022617"/>
    </source>
</evidence>
<dbReference type="InterPro" id="IPR009050">
    <property type="entry name" value="Globin-like_sf"/>
</dbReference>
<keyword evidence="2 4" id="KW-0479">Metal-binding</keyword>
<gene>
    <name evidence="6" type="primary">Hypp5927</name>
    <name evidence="6" type="ORF">BLAG_LOCUS4155</name>
</gene>
<keyword evidence="7" id="KW-1185">Reference proteome</keyword>
<comment type="similarity">
    <text evidence="1 4">Belongs to the globin family.</text>
</comment>
<dbReference type="CDD" id="cd01040">
    <property type="entry name" value="Mb-like"/>
    <property type="match status" value="1"/>
</dbReference>
<name>A0A8J9YN08_BRALA</name>
<dbReference type="AlphaFoldDB" id="A0A8J9YN08"/>
<proteinExistence type="inferred from homology"/>
<evidence type="ECO:0000313" key="7">
    <source>
        <dbReference type="Proteomes" id="UP000838412"/>
    </source>
</evidence>
<evidence type="ECO:0000256" key="1">
    <source>
        <dbReference type="ARBA" id="ARBA00008705"/>
    </source>
</evidence>
<dbReference type="EMBL" id="OV696696">
    <property type="protein sequence ID" value="CAH1240064.1"/>
    <property type="molecule type" value="Genomic_DNA"/>
</dbReference>
<accession>A0A8J9YN08</accession>
<evidence type="ECO:0000259" key="5">
    <source>
        <dbReference type="Pfam" id="PF00042"/>
    </source>
</evidence>
<dbReference type="SUPFAM" id="SSF46458">
    <property type="entry name" value="Globin-like"/>
    <property type="match status" value="1"/>
</dbReference>
<dbReference type="InterPro" id="IPR000971">
    <property type="entry name" value="Globin"/>
</dbReference>
<reference evidence="6" key="1">
    <citation type="submission" date="2022-01" db="EMBL/GenBank/DDBJ databases">
        <authorList>
            <person name="Braso-Vives M."/>
        </authorList>
    </citation>
    <scope>NUCLEOTIDE SEQUENCE</scope>
</reference>
<organism evidence="6 7">
    <name type="scientific">Branchiostoma lanceolatum</name>
    <name type="common">Common lancelet</name>
    <name type="synonym">Amphioxus lanceolatum</name>
    <dbReference type="NCBI Taxonomy" id="7740"/>
    <lineage>
        <taxon>Eukaryota</taxon>
        <taxon>Metazoa</taxon>
        <taxon>Chordata</taxon>
        <taxon>Cephalochordata</taxon>
        <taxon>Leptocardii</taxon>
        <taxon>Amphioxiformes</taxon>
        <taxon>Branchiostomatidae</taxon>
        <taxon>Branchiostoma</taxon>
    </lineage>
</organism>
<keyword evidence="2 4" id="KW-0349">Heme</keyword>
<dbReference type="GO" id="GO:0019825">
    <property type="term" value="F:oxygen binding"/>
    <property type="evidence" value="ECO:0007669"/>
    <property type="project" value="InterPro"/>
</dbReference>
<dbReference type="Proteomes" id="UP000838412">
    <property type="component" value="Chromosome 11"/>
</dbReference>
<keyword evidence="3" id="KW-0408">Iron</keyword>
<evidence type="ECO:0000256" key="4">
    <source>
        <dbReference type="RuleBase" id="RU000356"/>
    </source>
</evidence>
<evidence type="ECO:0000313" key="6">
    <source>
        <dbReference type="EMBL" id="CAH1240064.1"/>
    </source>
</evidence>
<dbReference type="GO" id="GO:0020037">
    <property type="term" value="F:heme binding"/>
    <property type="evidence" value="ECO:0007669"/>
    <property type="project" value="InterPro"/>
</dbReference>
<dbReference type="Pfam" id="PF00042">
    <property type="entry name" value="Globin"/>
    <property type="match status" value="1"/>
</dbReference>
<feature type="domain" description="Globin" evidence="5">
    <location>
        <begin position="36"/>
        <end position="131"/>
    </location>
</feature>
<dbReference type="OrthoDB" id="436496at2759"/>
<dbReference type="GO" id="GO:0005344">
    <property type="term" value="F:oxygen carrier activity"/>
    <property type="evidence" value="ECO:0007669"/>
    <property type="project" value="UniProtKB-KW"/>
</dbReference>
<evidence type="ECO:0000256" key="3">
    <source>
        <dbReference type="ARBA" id="ARBA00023004"/>
    </source>
</evidence>